<accession>A0A520S1J1</accession>
<dbReference type="SUPFAM" id="SSF56349">
    <property type="entry name" value="DNA breaking-rejoining enzymes"/>
    <property type="match status" value="1"/>
</dbReference>
<feature type="active site" evidence="11">
    <location>
        <position position="251"/>
    </location>
</feature>
<dbReference type="EMBL" id="SHAG01000013">
    <property type="protein sequence ID" value="RZO76329.1"/>
    <property type="molecule type" value="Genomic_DNA"/>
</dbReference>
<evidence type="ECO:0000259" key="12">
    <source>
        <dbReference type="PROSITE" id="PS51898"/>
    </source>
</evidence>
<feature type="domain" description="Core-binding (CB)" evidence="13">
    <location>
        <begin position="9"/>
        <end position="94"/>
    </location>
</feature>
<dbReference type="PROSITE" id="PS51898">
    <property type="entry name" value="TYR_RECOMBINASE"/>
    <property type="match status" value="1"/>
</dbReference>
<dbReference type="InterPro" id="IPR011932">
    <property type="entry name" value="Recomb_XerD"/>
</dbReference>
<feature type="active site" description="O-(3'-phospho-DNA)-tyrosine intermediate" evidence="11">
    <location>
        <position position="286"/>
    </location>
</feature>
<dbReference type="PROSITE" id="PS51900">
    <property type="entry name" value="CB"/>
    <property type="match status" value="1"/>
</dbReference>
<evidence type="ECO:0000256" key="4">
    <source>
        <dbReference type="ARBA" id="ARBA00022490"/>
    </source>
</evidence>
<comment type="subunit">
    <text evidence="11">Forms a cyclic heterotetrameric complex composed of two molecules of XerC and two molecules of XerD.</text>
</comment>
<keyword evidence="8 11" id="KW-0238">DNA-binding</keyword>
<comment type="caution">
    <text evidence="14">The sequence shown here is derived from an EMBL/GenBank/DDBJ whole genome shotgun (WGS) entry which is preliminary data.</text>
</comment>
<dbReference type="Pfam" id="PF02899">
    <property type="entry name" value="Phage_int_SAM_1"/>
    <property type="match status" value="1"/>
</dbReference>
<dbReference type="GO" id="GO:0009037">
    <property type="term" value="F:tyrosine-based site-specific recombinase activity"/>
    <property type="evidence" value="ECO:0007669"/>
    <property type="project" value="UniProtKB-UniRule"/>
</dbReference>
<dbReference type="NCBIfam" id="TIGR02225">
    <property type="entry name" value="recomb_XerD"/>
    <property type="match status" value="1"/>
</dbReference>
<evidence type="ECO:0000256" key="11">
    <source>
        <dbReference type="HAMAP-Rule" id="MF_01807"/>
    </source>
</evidence>
<evidence type="ECO:0000256" key="5">
    <source>
        <dbReference type="ARBA" id="ARBA00022618"/>
    </source>
</evidence>
<dbReference type="InterPro" id="IPR013762">
    <property type="entry name" value="Integrase-like_cat_sf"/>
</dbReference>
<dbReference type="HAMAP" id="MF_01807">
    <property type="entry name" value="Recomb_XerD"/>
    <property type="match status" value="1"/>
</dbReference>
<dbReference type="Pfam" id="PF00589">
    <property type="entry name" value="Phage_integrase"/>
    <property type="match status" value="1"/>
</dbReference>
<dbReference type="PANTHER" id="PTHR30349">
    <property type="entry name" value="PHAGE INTEGRASE-RELATED"/>
    <property type="match status" value="1"/>
</dbReference>
<dbReference type="InterPro" id="IPR044068">
    <property type="entry name" value="CB"/>
</dbReference>
<keyword evidence="5 11" id="KW-0132">Cell division</keyword>
<keyword evidence="6 11" id="KW-0159">Chromosome partition</keyword>
<proteinExistence type="inferred from homology"/>
<dbReference type="GO" id="GO:0003677">
    <property type="term" value="F:DNA binding"/>
    <property type="evidence" value="ECO:0007669"/>
    <property type="project" value="UniProtKB-UniRule"/>
</dbReference>
<keyword evidence="7 11" id="KW-0229">DNA integration</keyword>
<organism evidence="14 15">
    <name type="scientific">OM182 bacterium</name>
    <dbReference type="NCBI Taxonomy" id="2510334"/>
    <lineage>
        <taxon>Bacteria</taxon>
        <taxon>Pseudomonadati</taxon>
        <taxon>Pseudomonadota</taxon>
        <taxon>Gammaproteobacteria</taxon>
        <taxon>OMG group</taxon>
        <taxon>OM182 clade</taxon>
    </lineage>
</organism>
<sequence>MAIYLLVNITKQTLVEKFLSSLWLEKGLSQNTVSAYRSDLQAFGHWLEKSERNLQQTRREDILGYLSFRMEEGKTTKTTARELSCLRTFFKYLKRENHIAKDPSLRIDNPKLGRTLPNALSETDVEKLLTAPDIATAIGYRDRTMLEVLYACGLRVSELVNLRLSDLNLKQGVVKIFGKGSKERLVPVGDEAVAWLNNYIKETRINLVKGNLFEDTVFPNNRGKKMTRQAFWYRLKAHTHTANINKKLSPHTLRHAFATHLLNHGADLRVVQLLLGHSNLSTTQIYTHIAQFRMKQLHETHHPRG</sequence>
<evidence type="ECO:0000256" key="1">
    <source>
        <dbReference type="ARBA" id="ARBA00004496"/>
    </source>
</evidence>
<evidence type="ECO:0000313" key="15">
    <source>
        <dbReference type="Proteomes" id="UP000316199"/>
    </source>
</evidence>
<comment type="similarity">
    <text evidence="2 11">Belongs to the 'phage' integrase family. XerD subfamily.</text>
</comment>
<feature type="active site" evidence="11">
    <location>
        <position position="155"/>
    </location>
</feature>
<dbReference type="InterPro" id="IPR023009">
    <property type="entry name" value="Tyrosine_recombinase_XerC/XerD"/>
</dbReference>
<dbReference type="GO" id="GO:0051301">
    <property type="term" value="P:cell division"/>
    <property type="evidence" value="ECO:0007669"/>
    <property type="project" value="UniProtKB-KW"/>
</dbReference>
<dbReference type="InterPro" id="IPR050090">
    <property type="entry name" value="Tyrosine_recombinase_XerCD"/>
</dbReference>
<evidence type="ECO:0000256" key="6">
    <source>
        <dbReference type="ARBA" id="ARBA00022829"/>
    </source>
</evidence>
<dbReference type="NCBIfam" id="NF001399">
    <property type="entry name" value="PRK00283.1"/>
    <property type="match status" value="1"/>
</dbReference>
<dbReference type="Gene3D" id="1.10.150.130">
    <property type="match status" value="1"/>
</dbReference>
<dbReference type="InterPro" id="IPR004107">
    <property type="entry name" value="Integrase_SAM-like_N"/>
</dbReference>
<feature type="domain" description="Tyr recombinase" evidence="12">
    <location>
        <begin position="115"/>
        <end position="299"/>
    </location>
</feature>
<keyword evidence="9 11" id="KW-0233">DNA recombination</keyword>
<dbReference type="GO" id="GO:0007059">
    <property type="term" value="P:chromosome segregation"/>
    <property type="evidence" value="ECO:0007669"/>
    <property type="project" value="UniProtKB-UniRule"/>
</dbReference>
<name>A0A520S1J1_9GAMM</name>
<dbReference type="Gene3D" id="1.10.443.10">
    <property type="entry name" value="Intergrase catalytic core"/>
    <property type="match status" value="1"/>
</dbReference>
<reference evidence="14 15" key="1">
    <citation type="submission" date="2019-02" db="EMBL/GenBank/DDBJ databases">
        <title>Prokaryotic population dynamics and viral predation in marine succession experiment using metagenomics: the confinement effect.</title>
        <authorList>
            <person name="Haro-Moreno J.M."/>
            <person name="Rodriguez-Valera F."/>
            <person name="Lopez-Perez M."/>
        </authorList>
    </citation>
    <scope>NUCLEOTIDE SEQUENCE [LARGE SCALE GENOMIC DNA]</scope>
    <source>
        <strain evidence="14">MED-G157</strain>
    </source>
</reference>
<dbReference type="InterPro" id="IPR010998">
    <property type="entry name" value="Integrase_recombinase_N"/>
</dbReference>
<dbReference type="GO" id="GO:0006313">
    <property type="term" value="P:DNA transposition"/>
    <property type="evidence" value="ECO:0007669"/>
    <property type="project" value="UniProtKB-UniRule"/>
</dbReference>
<dbReference type="CDD" id="cd00798">
    <property type="entry name" value="INT_XerDC_C"/>
    <property type="match status" value="1"/>
</dbReference>
<dbReference type="HAMAP" id="MF_01808">
    <property type="entry name" value="Recomb_XerC_XerD"/>
    <property type="match status" value="1"/>
</dbReference>
<comment type="subcellular location">
    <subcellularLocation>
        <location evidence="1 11">Cytoplasm</location>
    </subcellularLocation>
</comment>
<keyword evidence="10 11" id="KW-0131">Cell cycle</keyword>
<comment type="function">
    <text evidence="11">Site-specific tyrosine recombinase, which acts by catalyzing the cutting and rejoining of the recombining DNA molecules. The XerC-XerD complex is essential to convert dimers of the bacterial chromosome into monomers to permit their segregation at cell division. It also contributes to the segregational stability of plasmids.</text>
</comment>
<dbReference type="PANTHER" id="PTHR30349:SF90">
    <property type="entry name" value="TYROSINE RECOMBINASE XERD"/>
    <property type="match status" value="1"/>
</dbReference>
<feature type="active site" evidence="11">
    <location>
        <position position="254"/>
    </location>
</feature>
<protein>
    <recommendedName>
        <fullName evidence="3 11">Tyrosine recombinase XerD</fullName>
    </recommendedName>
</protein>
<dbReference type="InterPro" id="IPR002104">
    <property type="entry name" value="Integrase_catalytic"/>
</dbReference>
<dbReference type="Proteomes" id="UP000316199">
    <property type="component" value="Unassembled WGS sequence"/>
</dbReference>
<evidence type="ECO:0000313" key="14">
    <source>
        <dbReference type="EMBL" id="RZO76329.1"/>
    </source>
</evidence>
<dbReference type="AlphaFoldDB" id="A0A520S1J1"/>
<feature type="active site" evidence="11">
    <location>
        <position position="179"/>
    </location>
</feature>
<evidence type="ECO:0000256" key="8">
    <source>
        <dbReference type="ARBA" id="ARBA00023125"/>
    </source>
</evidence>
<feature type="active site" evidence="11">
    <location>
        <position position="277"/>
    </location>
</feature>
<evidence type="ECO:0000259" key="13">
    <source>
        <dbReference type="PROSITE" id="PS51900"/>
    </source>
</evidence>
<keyword evidence="4 11" id="KW-0963">Cytoplasm</keyword>
<evidence type="ECO:0000256" key="2">
    <source>
        <dbReference type="ARBA" id="ARBA00010450"/>
    </source>
</evidence>
<dbReference type="InterPro" id="IPR011010">
    <property type="entry name" value="DNA_brk_join_enz"/>
</dbReference>
<gene>
    <name evidence="11 14" type="primary">xerD</name>
    <name evidence="14" type="ORF">EVA68_04550</name>
</gene>
<evidence type="ECO:0000256" key="7">
    <source>
        <dbReference type="ARBA" id="ARBA00022908"/>
    </source>
</evidence>
<dbReference type="GO" id="GO:0005737">
    <property type="term" value="C:cytoplasm"/>
    <property type="evidence" value="ECO:0007669"/>
    <property type="project" value="UniProtKB-SubCell"/>
</dbReference>
<evidence type="ECO:0000256" key="9">
    <source>
        <dbReference type="ARBA" id="ARBA00023172"/>
    </source>
</evidence>
<dbReference type="NCBIfam" id="NF040815">
    <property type="entry name" value="recomb_XerA_Arch"/>
    <property type="match status" value="1"/>
</dbReference>
<evidence type="ECO:0000256" key="10">
    <source>
        <dbReference type="ARBA" id="ARBA00023306"/>
    </source>
</evidence>
<evidence type="ECO:0000256" key="3">
    <source>
        <dbReference type="ARBA" id="ARBA00015810"/>
    </source>
</evidence>